<evidence type="ECO:0000313" key="3">
    <source>
        <dbReference type="EMBL" id="KMZ67867.1"/>
    </source>
</evidence>
<feature type="compositionally biased region" description="Acidic residues" evidence="2">
    <location>
        <begin position="62"/>
        <end position="71"/>
    </location>
</feature>
<comment type="similarity">
    <text evidence="1">Belongs to the senescence regulator S40 family.</text>
</comment>
<sequence length="122" mass="14082">MEECRYEELRKDISCPNLRNELVKVCKDKKTMPLFKKSAPINIPSRKSDVKHSQNINIGDNLSEDDSDSDEEFVPPHIIIANRKFPDKMAYPMCVGKGRTLKGRDLIEMRDFVHKLTGFIES</sequence>
<protein>
    <submittedName>
        <fullName evidence="3">Uncharacterized protein</fullName>
    </submittedName>
</protein>
<accession>A0A0K9PHZ4</accession>
<dbReference type="OrthoDB" id="672058at2759"/>
<reference evidence="4" key="1">
    <citation type="journal article" date="2016" name="Nature">
        <title>The genome of the seagrass Zostera marina reveals angiosperm adaptation to the sea.</title>
        <authorList>
            <person name="Olsen J.L."/>
            <person name="Rouze P."/>
            <person name="Verhelst B."/>
            <person name="Lin Y.-C."/>
            <person name="Bayer T."/>
            <person name="Collen J."/>
            <person name="Dattolo E."/>
            <person name="De Paoli E."/>
            <person name="Dittami S."/>
            <person name="Maumus F."/>
            <person name="Michel G."/>
            <person name="Kersting A."/>
            <person name="Lauritano C."/>
            <person name="Lohaus R."/>
            <person name="Toepel M."/>
            <person name="Tonon T."/>
            <person name="Vanneste K."/>
            <person name="Amirebrahimi M."/>
            <person name="Brakel J."/>
            <person name="Bostroem C."/>
            <person name="Chovatia M."/>
            <person name="Grimwood J."/>
            <person name="Jenkins J.W."/>
            <person name="Jueterbock A."/>
            <person name="Mraz A."/>
            <person name="Stam W.T."/>
            <person name="Tice H."/>
            <person name="Bornberg-Bauer E."/>
            <person name="Green P.J."/>
            <person name="Pearson G.A."/>
            <person name="Procaccini G."/>
            <person name="Duarte C.M."/>
            <person name="Schmutz J."/>
            <person name="Reusch T.B.H."/>
            <person name="Van de Peer Y."/>
        </authorList>
    </citation>
    <scope>NUCLEOTIDE SEQUENCE [LARGE SCALE GENOMIC DNA]</scope>
    <source>
        <strain evidence="4">cv. Finnish</strain>
    </source>
</reference>
<dbReference type="STRING" id="29655.A0A0K9PHZ4"/>
<evidence type="ECO:0000313" key="4">
    <source>
        <dbReference type="Proteomes" id="UP000036987"/>
    </source>
</evidence>
<evidence type="ECO:0000256" key="1">
    <source>
        <dbReference type="ARBA" id="ARBA00034773"/>
    </source>
</evidence>
<name>A0A0K9PHZ4_ZOSMR</name>
<feature type="region of interest" description="Disordered" evidence="2">
    <location>
        <begin position="45"/>
        <end position="71"/>
    </location>
</feature>
<comment type="caution">
    <text evidence="3">The sequence shown here is derived from an EMBL/GenBank/DDBJ whole genome shotgun (WGS) entry which is preliminary data.</text>
</comment>
<dbReference type="AlphaFoldDB" id="A0A0K9PHZ4"/>
<dbReference type="PANTHER" id="PTHR33083:SF49">
    <property type="entry name" value="SENESCENCE REGULATOR"/>
    <property type="match status" value="1"/>
</dbReference>
<dbReference type="InterPro" id="IPR007608">
    <property type="entry name" value="Senescence_reg_S40"/>
</dbReference>
<dbReference type="PANTHER" id="PTHR33083">
    <property type="entry name" value="EXPRESSED PROTEIN"/>
    <property type="match status" value="1"/>
</dbReference>
<proteinExistence type="inferred from homology"/>
<dbReference type="Pfam" id="PF04520">
    <property type="entry name" value="Senescence_reg"/>
    <property type="match status" value="1"/>
</dbReference>
<evidence type="ECO:0000256" key="2">
    <source>
        <dbReference type="SAM" id="MobiDB-lite"/>
    </source>
</evidence>
<dbReference type="GO" id="GO:0010150">
    <property type="term" value="P:leaf senescence"/>
    <property type="evidence" value="ECO:0007669"/>
    <property type="project" value="UniProtKB-ARBA"/>
</dbReference>
<gene>
    <name evidence="3" type="ORF">ZOSMA_255G00040</name>
</gene>
<keyword evidence="4" id="KW-1185">Reference proteome</keyword>
<organism evidence="3 4">
    <name type="scientific">Zostera marina</name>
    <name type="common">Eelgrass</name>
    <dbReference type="NCBI Taxonomy" id="29655"/>
    <lineage>
        <taxon>Eukaryota</taxon>
        <taxon>Viridiplantae</taxon>
        <taxon>Streptophyta</taxon>
        <taxon>Embryophyta</taxon>
        <taxon>Tracheophyta</taxon>
        <taxon>Spermatophyta</taxon>
        <taxon>Magnoliopsida</taxon>
        <taxon>Liliopsida</taxon>
        <taxon>Zosteraceae</taxon>
        <taxon>Zostera</taxon>
    </lineage>
</organism>
<dbReference type="OMA" id="KVAYSIC"/>
<dbReference type="EMBL" id="LFYR01000879">
    <property type="protein sequence ID" value="KMZ67867.1"/>
    <property type="molecule type" value="Genomic_DNA"/>
</dbReference>
<dbReference type="Proteomes" id="UP000036987">
    <property type="component" value="Unassembled WGS sequence"/>
</dbReference>